<dbReference type="CDD" id="cd00093">
    <property type="entry name" value="HTH_XRE"/>
    <property type="match status" value="1"/>
</dbReference>
<comment type="caution">
    <text evidence="4">The sequence shown here is derived from an EMBL/GenBank/DDBJ whole genome shotgun (WGS) entry which is preliminary data.</text>
</comment>
<feature type="transmembrane region" description="Helical" evidence="2">
    <location>
        <begin position="204"/>
        <end position="225"/>
    </location>
</feature>
<dbReference type="InterPro" id="IPR010982">
    <property type="entry name" value="Lambda_DNA-bd_dom_sf"/>
</dbReference>
<feature type="domain" description="HTH cro/C1-type" evidence="3">
    <location>
        <begin position="6"/>
        <end position="60"/>
    </location>
</feature>
<sequence length="332" mass="37385">MLSEKIMDLRKQRGWSQEELASRLDVSRQSVSKWESAASVPDLDKIIRISEIFGVSTDFLLKDENEQKDLYEGSLSSVLYEEHQQYFIKEITEEEANAYIQLVENVSKKIAAGVSACIFSPVILLILMGLVKSSRLTMHEDSAAAAGVIALLLIIAAAASVFITWGLKLEKFEYIQTQPLALTERTEEAVRKKQNDFEPDYKRFITVGVMLCIVCAVPLFAAVMFHASDSMYFYCTAVLLMMVAIGVFFLVWAGTIHEGYEKLLGEGDYSPEKKIEKKRNDNLSKVYWCTVTAVYLGVSFLTGRWDISWIIWPCAGVFFAAVCGIAAMLRKR</sequence>
<keyword evidence="1" id="KW-0238">DNA-binding</keyword>
<feature type="transmembrane region" description="Helical" evidence="2">
    <location>
        <begin position="231"/>
        <end position="253"/>
    </location>
</feature>
<feature type="transmembrane region" description="Helical" evidence="2">
    <location>
        <begin position="110"/>
        <end position="131"/>
    </location>
</feature>
<feature type="transmembrane region" description="Helical" evidence="2">
    <location>
        <begin position="143"/>
        <end position="167"/>
    </location>
</feature>
<gene>
    <name evidence="4" type="ORF">H8692_03250</name>
</gene>
<dbReference type="Pfam" id="PF01381">
    <property type="entry name" value="HTH_3"/>
    <property type="match status" value="1"/>
</dbReference>
<evidence type="ECO:0000256" key="1">
    <source>
        <dbReference type="ARBA" id="ARBA00023125"/>
    </source>
</evidence>
<feature type="transmembrane region" description="Helical" evidence="2">
    <location>
        <begin position="286"/>
        <end position="303"/>
    </location>
</feature>
<dbReference type="GO" id="GO:0003677">
    <property type="term" value="F:DNA binding"/>
    <property type="evidence" value="ECO:0007669"/>
    <property type="project" value="UniProtKB-KW"/>
</dbReference>
<evidence type="ECO:0000259" key="3">
    <source>
        <dbReference type="PROSITE" id="PS50943"/>
    </source>
</evidence>
<dbReference type="PANTHER" id="PTHR46558:SF13">
    <property type="entry name" value="HTH-TYPE TRANSCRIPTIONAL REGULATOR IMMR"/>
    <property type="match status" value="1"/>
</dbReference>
<dbReference type="AlphaFoldDB" id="A0A926I955"/>
<dbReference type="EMBL" id="JACRTA010000001">
    <property type="protein sequence ID" value="MBC8567780.1"/>
    <property type="molecule type" value="Genomic_DNA"/>
</dbReference>
<evidence type="ECO:0000313" key="4">
    <source>
        <dbReference type="EMBL" id="MBC8567780.1"/>
    </source>
</evidence>
<keyword evidence="2" id="KW-0472">Membrane</keyword>
<evidence type="ECO:0000256" key="2">
    <source>
        <dbReference type="SAM" id="Phobius"/>
    </source>
</evidence>
<dbReference type="PANTHER" id="PTHR46558">
    <property type="entry name" value="TRACRIPTIONAL REGULATORY PROTEIN-RELATED-RELATED"/>
    <property type="match status" value="1"/>
</dbReference>
<organism evidence="4 5">
    <name type="scientific">Lentihominibacter hominis</name>
    <dbReference type="NCBI Taxonomy" id="2763645"/>
    <lineage>
        <taxon>Bacteria</taxon>
        <taxon>Bacillati</taxon>
        <taxon>Bacillota</taxon>
        <taxon>Clostridia</taxon>
        <taxon>Peptostreptococcales</taxon>
        <taxon>Anaerovoracaceae</taxon>
        <taxon>Lentihominibacter</taxon>
    </lineage>
</organism>
<protein>
    <submittedName>
        <fullName evidence="4">Helix-turn-helix transcriptional regulator</fullName>
    </submittedName>
</protein>
<dbReference type="Gene3D" id="1.10.260.40">
    <property type="entry name" value="lambda repressor-like DNA-binding domains"/>
    <property type="match status" value="1"/>
</dbReference>
<feature type="transmembrane region" description="Helical" evidence="2">
    <location>
        <begin position="309"/>
        <end position="329"/>
    </location>
</feature>
<proteinExistence type="predicted"/>
<keyword evidence="2" id="KW-0812">Transmembrane</keyword>
<dbReference type="Proteomes" id="UP000610862">
    <property type="component" value="Unassembled WGS sequence"/>
</dbReference>
<keyword evidence="2" id="KW-1133">Transmembrane helix</keyword>
<name>A0A926I955_9FIRM</name>
<dbReference type="PROSITE" id="PS50943">
    <property type="entry name" value="HTH_CROC1"/>
    <property type="match status" value="1"/>
</dbReference>
<accession>A0A926I955</accession>
<keyword evidence="5" id="KW-1185">Reference proteome</keyword>
<dbReference type="SUPFAM" id="SSF47413">
    <property type="entry name" value="lambda repressor-like DNA-binding domains"/>
    <property type="match status" value="1"/>
</dbReference>
<reference evidence="4" key="1">
    <citation type="submission" date="2020-08" db="EMBL/GenBank/DDBJ databases">
        <title>Genome public.</title>
        <authorList>
            <person name="Liu C."/>
            <person name="Sun Q."/>
        </authorList>
    </citation>
    <scope>NUCLEOTIDE SEQUENCE</scope>
    <source>
        <strain evidence="4">NSJ-24</strain>
    </source>
</reference>
<dbReference type="SMART" id="SM00530">
    <property type="entry name" value="HTH_XRE"/>
    <property type="match status" value="1"/>
</dbReference>
<dbReference type="InterPro" id="IPR001387">
    <property type="entry name" value="Cro/C1-type_HTH"/>
</dbReference>
<dbReference type="RefSeq" id="WP_187524980.1">
    <property type="nucleotide sequence ID" value="NZ_JACRTA010000001.1"/>
</dbReference>
<evidence type="ECO:0000313" key="5">
    <source>
        <dbReference type="Proteomes" id="UP000610862"/>
    </source>
</evidence>